<evidence type="ECO:0000313" key="12">
    <source>
        <dbReference type="Proteomes" id="UP001420932"/>
    </source>
</evidence>
<dbReference type="InterPro" id="IPR013083">
    <property type="entry name" value="Znf_RING/FYVE/PHD"/>
</dbReference>
<keyword evidence="3" id="KW-0479">Metal-binding</keyword>
<evidence type="ECO:0000256" key="2">
    <source>
        <dbReference type="ARBA" id="ARBA00012483"/>
    </source>
</evidence>
<dbReference type="InterPro" id="IPR053238">
    <property type="entry name" value="RING-H2_zinc_finger"/>
</dbReference>
<dbReference type="InterPro" id="IPR001841">
    <property type="entry name" value="Znf_RING"/>
</dbReference>
<evidence type="ECO:0000256" key="5">
    <source>
        <dbReference type="ARBA" id="ARBA00022833"/>
    </source>
</evidence>
<keyword evidence="9" id="KW-1133">Transmembrane helix</keyword>
<dbReference type="Gene3D" id="3.30.40.10">
    <property type="entry name" value="Zinc/RING finger domain, C3HC4 (zinc finger)"/>
    <property type="match status" value="1"/>
</dbReference>
<sequence>MYHSMTQHLIRSLLHSDPSRTTGSTPPSLTPSTAANPRTMPSRFDASMIAATVVLLSSLFFFSFVYMCVRSRSSSYSSNSFSVISYRTRGRDLSDSIGPTKRASATSAVGSLRMFVYDVAAAKEPVECAVCLGGLRDKDSVKMIPCCGHVFHQQCIDRWFDRHVSCPLCRSTVLQLLPSVKSCQGRLKEVERSDPGGSVSRGG</sequence>
<keyword evidence="12" id="KW-1185">Reference proteome</keyword>
<gene>
    <name evidence="11" type="ORF">Syun_016375</name>
</gene>
<feature type="compositionally biased region" description="Low complexity" evidence="8">
    <location>
        <begin position="19"/>
        <end position="33"/>
    </location>
</feature>
<evidence type="ECO:0000313" key="11">
    <source>
        <dbReference type="EMBL" id="KAK9127578.1"/>
    </source>
</evidence>
<feature type="region of interest" description="Disordered" evidence="8">
    <location>
        <begin position="15"/>
        <end position="37"/>
    </location>
</feature>
<dbReference type="AlphaFoldDB" id="A0AAP0J767"/>
<evidence type="ECO:0000256" key="9">
    <source>
        <dbReference type="SAM" id="Phobius"/>
    </source>
</evidence>
<dbReference type="PANTHER" id="PTHR14155">
    <property type="entry name" value="RING FINGER DOMAIN-CONTAINING"/>
    <property type="match status" value="1"/>
</dbReference>
<evidence type="ECO:0000256" key="7">
    <source>
        <dbReference type="PROSITE-ProRule" id="PRU00175"/>
    </source>
</evidence>
<comment type="caution">
    <text evidence="11">The sequence shown here is derived from an EMBL/GenBank/DDBJ whole genome shotgun (WGS) entry which is preliminary data.</text>
</comment>
<dbReference type="Pfam" id="PF13639">
    <property type="entry name" value="zf-RING_2"/>
    <property type="match status" value="1"/>
</dbReference>
<feature type="transmembrane region" description="Helical" evidence="9">
    <location>
        <begin position="46"/>
        <end position="69"/>
    </location>
</feature>
<evidence type="ECO:0000256" key="3">
    <source>
        <dbReference type="ARBA" id="ARBA00022723"/>
    </source>
</evidence>
<name>A0AAP0J767_9MAGN</name>
<keyword evidence="4 7" id="KW-0863">Zinc-finger</keyword>
<dbReference type="SMART" id="SM00184">
    <property type="entry name" value="RING"/>
    <property type="match status" value="1"/>
</dbReference>
<keyword evidence="9" id="KW-0472">Membrane</keyword>
<keyword evidence="5" id="KW-0862">Zinc</keyword>
<comment type="catalytic activity">
    <reaction evidence="1">
        <text>S-ubiquitinyl-[E2 ubiquitin-conjugating enzyme]-L-cysteine + [acceptor protein]-L-lysine = [E2 ubiquitin-conjugating enzyme]-L-cysteine + N(6)-ubiquitinyl-[acceptor protein]-L-lysine.</text>
        <dbReference type="EC" id="2.3.2.27"/>
    </reaction>
</comment>
<keyword evidence="9" id="KW-0812">Transmembrane</keyword>
<comment type="similarity">
    <text evidence="6">Belongs to the RING-type zinc finger family. ATL subfamily.</text>
</comment>
<reference evidence="11 12" key="1">
    <citation type="submission" date="2024-01" db="EMBL/GenBank/DDBJ databases">
        <title>Genome assemblies of Stephania.</title>
        <authorList>
            <person name="Yang L."/>
        </authorList>
    </citation>
    <scope>NUCLEOTIDE SEQUENCE [LARGE SCALE GENOMIC DNA]</scope>
    <source>
        <strain evidence="11">YNDBR</strain>
        <tissue evidence="11">Leaf</tissue>
    </source>
</reference>
<proteinExistence type="inferred from homology"/>
<evidence type="ECO:0000256" key="8">
    <source>
        <dbReference type="SAM" id="MobiDB-lite"/>
    </source>
</evidence>
<dbReference type="EC" id="2.3.2.27" evidence="2"/>
<feature type="domain" description="RING-type" evidence="10">
    <location>
        <begin position="128"/>
        <end position="170"/>
    </location>
</feature>
<dbReference type="GO" id="GO:0061630">
    <property type="term" value="F:ubiquitin protein ligase activity"/>
    <property type="evidence" value="ECO:0007669"/>
    <property type="project" value="UniProtKB-EC"/>
</dbReference>
<organism evidence="11 12">
    <name type="scientific">Stephania yunnanensis</name>
    <dbReference type="NCBI Taxonomy" id="152371"/>
    <lineage>
        <taxon>Eukaryota</taxon>
        <taxon>Viridiplantae</taxon>
        <taxon>Streptophyta</taxon>
        <taxon>Embryophyta</taxon>
        <taxon>Tracheophyta</taxon>
        <taxon>Spermatophyta</taxon>
        <taxon>Magnoliopsida</taxon>
        <taxon>Ranunculales</taxon>
        <taxon>Menispermaceae</taxon>
        <taxon>Menispermoideae</taxon>
        <taxon>Cissampelideae</taxon>
        <taxon>Stephania</taxon>
    </lineage>
</organism>
<evidence type="ECO:0000259" key="10">
    <source>
        <dbReference type="PROSITE" id="PS50089"/>
    </source>
</evidence>
<dbReference type="GO" id="GO:0008270">
    <property type="term" value="F:zinc ion binding"/>
    <property type="evidence" value="ECO:0007669"/>
    <property type="project" value="UniProtKB-KW"/>
</dbReference>
<dbReference type="EMBL" id="JBBNAF010000007">
    <property type="protein sequence ID" value="KAK9127578.1"/>
    <property type="molecule type" value="Genomic_DNA"/>
</dbReference>
<evidence type="ECO:0000256" key="4">
    <source>
        <dbReference type="ARBA" id="ARBA00022771"/>
    </source>
</evidence>
<evidence type="ECO:0000256" key="1">
    <source>
        <dbReference type="ARBA" id="ARBA00000900"/>
    </source>
</evidence>
<accession>A0AAP0J767</accession>
<protein>
    <recommendedName>
        <fullName evidence="2">RING-type E3 ubiquitin transferase</fullName>
        <ecNumber evidence="2">2.3.2.27</ecNumber>
    </recommendedName>
</protein>
<dbReference type="SUPFAM" id="SSF57850">
    <property type="entry name" value="RING/U-box"/>
    <property type="match status" value="1"/>
</dbReference>
<evidence type="ECO:0000256" key="6">
    <source>
        <dbReference type="ARBA" id="ARBA00024209"/>
    </source>
</evidence>
<dbReference type="PANTHER" id="PTHR14155:SF592">
    <property type="entry name" value="RING-H2 FINGER PROTEIN ATL57"/>
    <property type="match status" value="1"/>
</dbReference>
<dbReference type="PROSITE" id="PS50089">
    <property type="entry name" value="ZF_RING_2"/>
    <property type="match status" value="1"/>
</dbReference>
<dbReference type="Proteomes" id="UP001420932">
    <property type="component" value="Unassembled WGS sequence"/>
</dbReference>